<dbReference type="SUPFAM" id="SSF56104">
    <property type="entry name" value="SAICAR synthase-like"/>
    <property type="match status" value="1"/>
</dbReference>
<keyword evidence="1" id="KW-0808">Transferase</keyword>
<dbReference type="GO" id="GO:0046854">
    <property type="term" value="P:phosphatidylinositol phosphate biosynthetic process"/>
    <property type="evidence" value="ECO:0007669"/>
    <property type="project" value="TreeGrafter"/>
</dbReference>
<dbReference type="SMART" id="SM00330">
    <property type="entry name" value="PIPKc"/>
    <property type="match status" value="1"/>
</dbReference>
<dbReference type="InParanoid" id="L2GSD2"/>
<sequence>MSYCPADTSALSFVHSLFIGLLYLNLYFVVKKGRLSSPMSSGKKREIIKTIIQGLRKIGKRERQKRDVQNEEMDKKEVNAYDENVGEDKVELSSGGEKNNGVIMCAGGNDAKHVTAIGDDSSCVSSARATSHTVSFHANNRSIRMCSYKSNIFNEIRCLRKVGDLFTRDDYIYSSDLVGKSGSVLFFSPDFNFLVKTIRKHEKNTLLSLIPNYIEHIKKYDTTFLSIYYGCYKIVIERTQIYFIIMNNFLPPRNVHQLYDLKGSFYKRMGTSNDSTVLKDLDWRRNKKRVYIEDRVEMIEQIEKDAVFLEENQIMDYSLLLGVTGTGKEAFSDGSYDGSYSDASGTSTFSPDRRGVRSDVSWINLHNERSDRKKGIVYHYITENSENTEIDGLFDTENRLIRGYSADVSGIKEVYFIGIIDLLTKWSWRKALEYHFNRLFCKKEFSSVNPKAYKERFITMVRKRIFHEKDNKTIE</sequence>
<feature type="domain" description="PIPK" evidence="3">
    <location>
        <begin position="73"/>
        <end position="465"/>
    </location>
</feature>
<keyword evidence="2" id="KW-0812">Transmembrane</keyword>
<keyword evidence="1" id="KW-0418">Kinase</keyword>
<accession>L2GSD2</accession>
<evidence type="ECO:0000313" key="4">
    <source>
        <dbReference type="EMBL" id="ELA45990.1"/>
    </source>
</evidence>
<evidence type="ECO:0000256" key="2">
    <source>
        <dbReference type="SAM" id="Phobius"/>
    </source>
</evidence>
<dbReference type="InterPro" id="IPR023610">
    <property type="entry name" value="PInositol-4/5-P-5/4-kinase"/>
</dbReference>
<keyword evidence="1" id="KW-0547">Nucleotide-binding</keyword>
<dbReference type="EMBL" id="GL877474">
    <property type="protein sequence ID" value="ELA45990.1"/>
    <property type="molecule type" value="Genomic_DNA"/>
</dbReference>
<dbReference type="CDD" id="cd00139">
    <property type="entry name" value="PIPKc"/>
    <property type="match status" value="1"/>
</dbReference>
<dbReference type="Gene3D" id="3.30.800.10">
    <property type="entry name" value="Phosphatidylinositol Phosphate Kinase II Beta"/>
    <property type="match status" value="1"/>
</dbReference>
<dbReference type="GeneID" id="19880384"/>
<keyword evidence="1" id="KW-0067">ATP-binding</keyword>
<dbReference type="GO" id="GO:0005524">
    <property type="term" value="F:ATP binding"/>
    <property type="evidence" value="ECO:0007669"/>
    <property type="project" value="UniProtKB-UniRule"/>
</dbReference>
<evidence type="ECO:0000259" key="3">
    <source>
        <dbReference type="PROSITE" id="PS51455"/>
    </source>
</evidence>
<organism evidence="4 5">
    <name type="scientific">Vavraia culicis (isolate floridensis)</name>
    <name type="common">Microsporidian parasite</name>
    <dbReference type="NCBI Taxonomy" id="948595"/>
    <lineage>
        <taxon>Eukaryota</taxon>
        <taxon>Fungi</taxon>
        <taxon>Fungi incertae sedis</taxon>
        <taxon>Microsporidia</taxon>
        <taxon>Pleistophoridae</taxon>
        <taxon>Vavraia</taxon>
    </lineage>
</organism>
<dbReference type="InterPro" id="IPR027483">
    <property type="entry name" value="PInositol-4-P-4/5-kinase_C_sf"/>
</dbReference>
<proteinExistence type="predicted"/>
<dbReference type="Gene3D" id="3.30.810.10">
    <property type="entry name" value="2-Layer Sandwich"/>
    <property type="match status" value="1"/>
</dbReference>
<evidence type="ECO:0000256" key="1">
    <source>
        <dbReference type="PROSITE-ProRule" id="PRU00781"/>
    </source>
</evidence>
<keyword evidence="2" id="KW-1133">Transmembrane helix</keyword>
<evidence type="ECO:0000313" key="5">
    <source>
        <dbReference type="Proteomes" id="UP000011081"/>
    </source>
</evidence>
<feature type="transmembrane region" description="Helical" evidence="2">
    <location>
        <begin position="12"/>
        <end position="30"/>
    </location>
</feature>
<dbReference type="Pfam" id="PF01504">
    <property type="entry name" value="PIP5K"/>
    <property type="match status" value="1"/>
</dbReference>
<dbReference type="Proteomes" id="UP000011081">
    <property type="component" value="Unassembled WGS sequence"/>
</dbReference>
<dbReference type="PANTHER" id="PTHR23086:SF8">
    <property type="entry name" value="PHOSPHATIDYLINOSITOL 5-PHOSPHATE 4-KINASE, ISOFORM A"/>
    <property type="match status" value="1"/>
</dbReference>
<dbReference type="STRING" id="948595.L2GSD2"/>
<dbReference type="InterPro" id="IPR027484">
    <property type="entry name" value="PInositol-4-P-5-kinase_N"/>
</dbReference>
<dbReference type="GO" id="GO:0016308">
    <property type="term" value="F:1-phosphatidylinositol-4-phosphate 5-kinase activity"/>
    <property type="evidence" value="ECO:0007669"/>
    <property type="project" value="TreeGrafter"/>
</dbReference>
<keyword evidence="5" id="KW-1185">Reference proteome</keyword>
<dbReference type="PROSITE" id="PS51455">
    <property type="entry name" value="PIPK"/>
    <property type="match status" value="1"/>
</dbReference>
<protein>
    <recommendedName>
        <fullName evidence="3">PIPK domain-containing protein</fullName>
    </recommendedName>
</protein>
<dbReference type="PANTHER" id="PTHR23086">
    <property type="entry name" value="PHOSPHATIDYLINOSITOL-4-PHOSPHATE 5-KINASE"/>
    <property type="match status" value="1"/>
</dbReference>
<dbReference type="OrthoDB" id="20783at2759"/>
<dbReference type="VEuPathDB" id="MicrosporidiaDB:VCUG_02523"/>
<name>L2GSD2_VAVCU</name>
<dbReference type="RefSeq" id="XP_008075530.1">
    <property type="nucleotide sequence ID" value="XM_008077339.1"/>
</dbReference>
<dbReference type="GO" id="GO:0005886">
    <property type="term" value="C:plasma membrane"/>
    <property type="evidence" value="ECO:0007669"/>
    <property type="project" value="TreeGrafter"/>
</dbReference>
<dbReference type="AlphaFoldDB" id="L2GSD2"/>
<dbReference type="HOGENOM" id="CLU_045584_0_0_1"/>
<keyword evidence="2" id="KW-0472">Membrane</keyword>
<reference evidence="5" key="1">
    <citation type="submission" date="2011-03" db="EMBL/GenBank/DDBJ databases">
        <title>The genome sequence of Vavraia culicis strain floridensis.</title>
        <authorList>
            <consortium name="The Broad Institute Genome Sequencing Platform"/>
            <person name="Cuomo C."/>
            <person name="Becnel J."/>
            <person name="Sanscrainte N."/>
            <person name="Young S.K."/>
            <person name="Zeng Q."/>
            <person name="Gargeya S."/>
            <person name="Fitzgerald M."/>
            <person name="Haas B."/>
            <person name="Abouelleil A."/>
            <person name="Alvarado L."/>
            <person name="Arachchi H.M."/>
            <person name="Berlin A."/>
            <person name="Chapman S.B."/>
            <person name="Gearin G."/>
            <person name="Goldberg J."/>
            <person name="Griggs A."/>
            <person name="Gujja S."/>
            <person name="Hansen M."/>
            <person name="Heiman D."/>
            <person name="Howarth C."/>
            <person name="Larimer J."/>
            <person name="Lui A."/>
            <person name="MacDonald P.J.P."/>
            <person name="McCowen C."/>
            <person name="Montmayeur A."/>
            <person name="Murphy C."/>
            <person name="Neiman D."/>
            <person name="Pearson M."/>
            <person name="Priest M."/>
            <person name="Roberts A."/>
            <person name="Saif S."/>
            <person name="Shea T."/>
            <person name="Sisk P."/>
            <person name="Stolte C."/>
            <person name="Sykes S."/>
            <person name="Wortman J."/>
            <person name="Nusbaum C."/>
            <person name="Birren B."/>
        </authorList>
    </citation>
    <scope>NUCLEOTIDE SEQUENCE [LARGE SCALE GENOMIC DNA]</scope>
    <source>
        <strain evidence="5">floridensis</strain>
    </source>
</reference>
<gene>
    <name evidence="4" type="ORF">VCUG_02523</name>
</gene>
<dbReference type="InterPro" id="IPR002498">
    <property type="entry name" value="PInositol-4-P-4/5-kinase_core"/>
</dbReference>